<organism evidence="1 2">
    <name type="scientific">Thiothrix caldifontis</name>
    <dbReference type="NCBI Taxonomy" id="525918"/>
    <lineage>
        <taxon>Bacteria</taxon>
        <taxon>Pseudomonadati</taxon>
        <taxon>Pseudomonadota</taxon>
        <taxon>Gammaproteobacteria</taxon>
        <taxon>Thiotrichales</taxon>
        <taxon>Thiotrichaceae</taxon>
        <taxon>Thiothrix</taxon>
    </lineage>
</organism>
<dbReference type="Gene3D" id="2.60.260.40">
    <property type="entry name" value="q5lls5 like domains"/>
    <property type="match status" value="1"/>
</dbReference>
<dbReference type="OrthoDB" id="9806844at2"/>
<dbReference type="Proteomes" id="UP000199397">
    <property type="component" value="Unassembled WGS sequence"/>
</dbReference>
<proteinExistence type="predicted"/>
<name>A0A1H3XEY7_9GAMM</name>
<evidence type="ECO:0000313" key="2">
    <source>
        <dbReference type="Proteomes" id="UP000199397"/>
    </source>
</evidence>
<sequence length="68" mass="7599">MSAPSIADYKRLNDTREVVVKRQDLPLSCPIDTTALWCSHPRVSLAIESSGDKTARCPYCGTLYRLID</sequence>
<reference evidence="1 2" key="1">
    <citation type="submission" date="2016-10" db="EMBL/GenBank/DDBJ databases">
        <authorList>
            <person name="de Groot N.N."/>
        </authorList>
    </citation>
    <scope>NUCLEOTIDE SEQUENCE [LARGE SCALE GENOMIC DNA]</scope>
    <source>
        <strain evidence="1 2">DSM 21228</strain>
    </source>
</reference>
<protein>
    <submittedName>
        <fullName evidence="1">Uncharacterized conserved protein, contains Zn-finger domain</fullName>
    </submittedName>
</protein>
<evidence type="ECO:0000313" key="1">
    <source>
        <dbReference type="EMBL" id="SDZ97916.1"/>
    </source>
</evidence>
<dbReference type="RefSeq" id="WP_093065401.1">
    <property type="nucleotide sequence ID" value="NZ_FNQP01000003.1"/>
</dbReference>
<dbReference type="AlphaFoldDB" id="A0A1H3XEY7"/>
<dbReference type="STRING" id="525918.SAMN05660964_00673"/>
<keyword evidence="2" id="KW-1185">Reference proteome</keyword>
<dbReference type="EMBL" id="FNQP01000003">
    <property type="protein sequence ID" value="SDZ97916.1"/>
    <property type="molecule type" value="Genomic_DNA"/>
</dbReference>
<accession>A0A1H3XEY7</accession>
<gene>
    <name evidence="1" type="ORF">SAMN05660964_00673</name>
</gene>